<protein>
    <submittedName>
        <fullName evidence="1">Uncharacterized protein</fullName>
    </submittedName>
</protein>
<comment type="caution">
    <text evidence="1">The sequence shown here is derived from an EMBL/GenBank/DDBJ whole genome shotgun (WGS) entry which is preliminary data.</text>
</comment>
<evidence type="ECO:0000313" key="1">
    <source>
        <dbReference type="EMBL" id="KUG04880.1"/>
    </source>
</evidence>
<proteinExistence type="predicted"/>
<gene>
    <name evidence="1" type="ORF">ASZ90_017760</name>
</gene>
<reference evidence="1" key="1">
    <citation type="journal article" date="2015" name="Proc. Natl. Acad. Sci. U.S.A.">
        <title>Networks of energetic and metabolic interactions define dynamics in microbial communities.</title>
        <authorList>
            <person name="Embree M."/>
            <person name="Liu J.K."/>
            <person name="Al-Bassam M.M."/>
            <person name="Zengler K."/>
        </authorList>
    </citation>
    <scope>NUCLEOTIDE SEQUENCE</scope>
</reference>
<dbReference type="AlphaFoldDB" id="A0A0W8E8D5"/>
<name>A0A0W8E8D5_9ZZZZ</name>
<dbReference type="EMBL" id="LNQE01001837">
    <property type="protein sequence ID" value="KUG04880.1"/>
    <property type="molecule type" value="Genomic_DNA"/>
</dbReference>
<accession>A0A0W8E8D5</accession>
<sequence>MIQAIINKSPRSIKGRFNEDYNVPKCKEILTLFFAYYNIANVKIF</sequence>
<organism evidence="1">
    <name type="scientific">hydrocarbon metagenome</name>
    <dbReference type="NCBI Taxonomy" id="938273"/>
    <lineage>
        <taxon>unclassified sequences</taxon>
        <taxon>metagenomes</taxon>
        <taxon>ecological metagenomes</taxon>
    </lineage>
</organism>